<dbReference type="EMBL" id="JAEFCI010012652">
    <property type="protein sequence ID" value="KAG5455875.1"/>
    <property type="molecule type" value="Genomic_DNA"/>
</dbReference>
<feature type="non-terminal residue" evidence="2">
    <location>
        <position position="1"/>
    </location>
</feature>
<feature type="compositionally biased region" description="Basic and acidic residues" evidence="1">
    <location>
        <begin position="91"/>
        <end position="112"/>
    </location>
</feature>
<evidence type="ECO:0000256" key="1">
    <source>
        <dbReference type="SAM" id="MobiDB-lite"/>
    </source>
</evidence>
<feature type="compositionally biased region" description="Polar residues" evidence="1">
    <location>
        <begin position="266"/>
        <end position="280"/>
    </location>
</feature>
<keyword evidence="3" id="KW-1185">Reference proteome</keyword>
<feature type="region of interest" description="Disordered" evidence="1">
    <location>
        <begin position="254"/>
        <end position="297"/>
    </location>
</feature>
<dbReference type="AlphaFoldDB" id="A0A8H7ZMG8"/>
<dbReference type="Proteomes" id="UP000673691">
    <property type="component" value="Unassembled WGS sequence"/>
</dbReference>
<sequence length="317" mass="34358">PAAATLSRQPPRFSFPDPGPAPLGATRERPEWEPVLGVLERRVALGARRPVLRRGPTARSFRLSWVGGSGGSSTSWQRAVPPRVVSAELRRVPRAEEREKARSGRRTPRQDRSAQLTRIYPSPQYPRPLSKLARVSAVAGSGPAAPIVVPSDGEGDERVCDGAGDEEACEITDLHAVPVPSSQRYLGAVPLQTCSGCGSGRMPQVLELSSGSDNEFILNAPPAGTCRAVAVARKRKRRRLSEFRREHCVRFPGGSPQHLIDLTADSEPSSDGSASDGEQTVNERESEGREEFDEPDFGALDVTKEIVKSLRGAFFYC</sequence>
<evidence type="ECO:0000313" key="2">
    <source>
        <dbReference type="EMBL" id="KAG5455875.1"/>
    </source>
</evidence>
<proteinExistence type="predicted"/>
<name>A0A8H7ZMG8_9FUNG</name>
<reference evidence="2 3" key="1">
    <citation type="journal article" name="Sci. Rep.">
        <title>Genome-scale phylogenetic analyses confirm Olpidium as the closest living zoosporic fungus to the non-flagellated, terrestrial fungi.</title>
        <authorList>
            <person name="Chang Y."/>
            <person name="Rochon D."/>
            <person name="Sekimoto S."/>
            <person name="Wang Y."/>
            <person name="Chovatia M."/>
            <person name="Sandor L."/>
            <person name="Salamov A."/>
            <person name="Grigoriev I.V."/>
            <person name="Stajich J.E."/>
            <person name="Spatafora J.W."/>
        </authorList>
    </citation>
    <scope>NUCLEOTIDE SEQUENCE [LARGE SCALE GENOMIC DNA]</scope>
    <source>
        <strain evidence="2">S191</strain>
    </source>
</reference>
<protein>
    <submittedName>
        <fullName evidence="2">Uncharacterized protein</fullName>
    </submittedName>
</protein>
<feature type="region of interest" description="Disordered" evidence="1">
    <location>
        <begin position="91"/>
        <end position="123"/>
    </location>
</feature>
<gene>
    <name evidence="2" type="ORF">BJ554DRAFT_4552</name>
</gene>
<comment type="caution">
    <text evidence="2">The sequence shown here is derived from an EMBL/GenBank/DDBJ whole genome shotgun (WGS) entry which is preliminary data.</text>
</comment>
<evidence type="ECO:0000313" key="3">
    <source>
        <dbReference type="Proteomes" id="UP000673691"/>
    </source>
</evidence>
<accession>A0A8H7ZMG8</accession>
<organism evidence="2 3">
    <name type="scientific">Olpidium bornovanus</name>
    <dbReference type="NCBI Taxonomy" id="278681"/>
    <lineage>
        <taxon>Eukaryota</taxon>
        <taxon>Fungi</taxon>
        <taxon>Fungi incertae sedis</taxon>
        <taxon>Olpidiomycota</taxon>
        <taxon>Olpidiomycotina</taxon>
        <taxon>Olpidiomycetes</taxon>
        <taxon>Olpidiales</taxon>
        <taxon>Olpidiaceae</taxon>
        <taxon>Olpidium</taxon>
    </lineage>
</organism>
<feature type="region of interest" description="Disordered" evidence="1">
    <location>
        <begin position="1"/>
        <end position="30"/>
    </location>
</feature>